<name>A0ABS6IM76_9HYPH</name>
<evidence type="ECO:0000256" key="3">
    <source>
        <dbReference type="ARBA" id="ARBA00023125"/>
    </source>
</evidence>
<gene>
    <name evidence="6" type="ORF">KQ910_18100</name>
</gene>
<dbReference type="PANTHER" id="PTHR30126">
    <property type="entry name" value="HTH-TYPE TRANSCRIPTIONAL REGULATOR"/>
    <property type="match status" value="1"/>
</dbReference>
<dbReference type="Pfam" id="PF03466">
    <property type="entry name" value="LysR_substrate"/>
    <property type="match status" value="1"/>
</dbReference>
<dbReference type="PROSITE" id="PS50931">
    <property type="entry name" value="HTH_LYSR"/>
    <property type="match status" value="1"/>
</dbReference>
<keyword evidence="3" id="KW-0238">DNA-binding</keyword>
<feature type="domain" description="HTH lysR-type" evidence="5">
    <location>
        <begin position="1"/>
        <end position="58"/>
    </location>
</feature>
<dbReference type="InterPro" id="IPR000847">
    <property type="entry name" value="LysR_HTH_N"/>
</dbReference>
<dbReference type="PANTHER" id="PTHR30126:SF40">
    <property type="entry name" value="HTH-TYPE TRANSCRIPTIONAL REGULATOR GLTR"/>
    <property type="match status" value="1"/>
</dbReference>
<keyword evidence="7" id="KW-1185">Reference proteome</keyword>
<proteinExistence type="inferred from homology"/>
<keyword evidence="4" id="KW-0804">Transcription</keyword>
<keyword evidence="2" id="KW-0805">Transcription regulation</keyword>
<evidence type="ECO:0000256" key="1">
    <source>
        <dbReference type="ARBA" id="ARBA00009437"/>
    </source>
</evidence>
<evidence type="ECO:0000313" key="7">
    <source>
        <dbReference type="Proteomes" id="UP000727907"/>
    </source>
</evidence>
<evidence type="ECO:0000313" key="6">
    <source>
        <dbReference type="EMBL" id="MBU8875692.1"/>
    </source>
</evidence>
<comment type="similarity">
    <text evidence="1">Belongs to the LysR transcriptional regulatory family.</text>
</comment>
<dbReference type="InterPro" id="IPR005119">
    <property type="entry name" value="LysR_subst-bd"/>
</dbReference>
<evidence type="ECO:0000259" key="5">
    <source>
        <dbReference type="PROSITE" id="PS50931"/>
    </source>
</evidence>
<reference evidence="6 7" key="1">
    <citation type="submission" date="2021-06" db="EMBL/GenBank/DDBJ databases">
        <authorList>
            <person name="Lee D.H."/>
        </authorList>
    </citation>
    <scope>NUCLEOTIDE SEQUENCE [LARGE SCALE GENOMIC DNA]</scope>
    <source>
        <strain evidence="6 7">MMS21-HV4-11</strain>
    </source>
</reference>
<dbReference type="RefSeq" id="WP_216963340.1">
    <property type="nucleotide sequence ID" value="NZ_JAHOPB010000001.1"/>
</dbReference>
<protein>
    <submittedName>
        <fullName evidence="6">LysR family transcriptional regulator</fullName>
    </submittedName>
</protein>
<comment type="caution">
    <text evidence="6">The sequence shown here is derived from an EMBL/GenBank/DDBJ whole genome shotgun (WGS) entry which is preliminary data.</text>
</comment>
<evidence type="ECO:0000256" key="2">
    <source>
        <dbReference type="ARBA" id="ARBA00023015"/>
    </source>
</evidence>
<evidence type="ECO:0000256" key="4">
    <source>
        <dbReference type="ARBA" id="ARBA00023163"/>
    </source>
</evidence>
<sequence>MDAKDLATFEAVARLGGMGRAARELNTVQSNVTQRVRRLEDALGVSLFERSRAGARLTPAGQRLMPYATRVGALLDEAGRAARDDGAPRGTLTVGSLETTAALRLSPLLASYVRAHPGVDVVLRTGTTAEMVERVLSRDLEGAFVCGPVVHPQLVSVPSFAEELAFLTAPTESSLTSALKHPDLRLVILRAGCSYRQRLEELLARRGVVGLRRLEFGTLEAILGAVAAGLGVTLLPRTLIGPAWRGGSVRAHRLPASESRVQTVFVRRRDMLPSSALLAFQKHVTRGDAK</sequence>
<accession>A0ABS6IM76</accession>
<dbReference type="Pfam" id="PF00126">
    <property type="entry name" value="HTH_1"/>
    <property type="match status" value="1"/>
</dbReference>
<dbReference type="EMBL" id="JAHOPB010000001">
    <property type="protein sequence ID" value="MBU8875692.1"/>
    <property type="molecule type" value="Genomic_DNA"/>
</dbReference>
<dbReference type="Proteomes" id="UP000727907">
    <property type="component" value="Unassembled WGS sequence"/>
</dbReference>
<organism evidence="6 7">
    <name type="scientific">Reyranella humidisoli</name>
    <dbReference type="NCBI Taxonomy" id="2849149"/>
    <lineage>
        <taxon>Bacteria</taxon>
        <taxon>Pseudomonadati</taxon>
        <taxon>Pseudomonadota</taxon>
        <taxon>Alphaproteobacteria</taxon>
        <taxon>Hyphomicrobiales</taxon>
        <taxon>Reyranellaceae</taxon>
        <taxon>Reyranella</taxon>
    </lineage>
</organism>